<dbReference type="Proteomes" id="UP000260680">
    <property type="component" value="Unassembled WGS sequence"/>
</dbReference>
<accession>A0A3E2NDG2</accession>
<dbReference type="CDD" id="cd00371">
    <property type="entry name" value="HMA"/>
    <property type="match status" value="1"/>
</dbReference>
<dbReference type="OrthoDB" id="9813965at2"/>
<dbReference type="EMBL" id="QOHO01000029">
    <property type="protein sequence ID" value="RFZ79025.1"/>
    <property type="molecule type" value="Genomic_DNA"/>
</dbReference>
<evidence type="ECO:0000313" key="3">
    <source>
        <dbReference type="Proteomes" id="UP000260680"/>
    </source>
</evidence>
<comment type="caution">
    <text evidence="2">The sequence shown here is derived from an EMBL/GenBank/DDBJ whole genome shotgun (WGS) entry which is preliminary data.</text>
</comment>
<name>A0A3E2NDG2_9FIRM</name>
<dbReference type="AlphaFoldDB" id="A0A3E2NDG2"/>
<protein>
    <submittedName>
        <fullName evidence="2">Heavy-metal-associated domain-containing protein</fullName>
    </submittedName>
</protein>
<dbReference type="RefSeq" id="WP_117416961.1">
    <property type="nucleotide sequence ID" value="NZ_QOHO01000029.1"/>
</dbReference>
<gene>
    <name evidence="2" type="ORF">DS742_10530</name>
</gene>
<organism evidence="2 3">
    <name type="scientific">Lacrimispora amygdalina</name>
    <dbReference type="NCBI Taxonomy" id="253257"/>
    <lineage>
        <taxon>Bacteria</taxon>
        <taxon>Bacillati</taxon>
        <taxon>Bacillota</taxon>
        <taxon>Clostridia</taxon>
        <taxon>Lachnospirales</taxon>
        <taxon>Lachnospiraceae</taxon>
        <taxon>Lacrimispora</taxon>
    </lineage>
</organism>
<dbReference type="GO" id="GO:0046872">
    <property type="term" value="F:metal ion binding"/>
    <property type="evidence" value="ECO:0007669"/>
    <property type="project" value="InterPro"/>
</dbReference>
<dbReference type="Pfam" id="PF00403">
    <property type="entry name" value="HMA"/>
    <property type="match status" value="1"/>
</dbReference>
<reference evidence="2 3" key="1">
    <citation type="submission" date="2018-07" db="EMBL/GenBank/DDBJ databases">
        <title>New species, Clostridium PI-S10-A1B.</title>
        <authorList>
            <person name="Krishna G."/>
            <person name="Summeta K."/>
            <person name="Shikha S."/>
            <person name="Prabhu P.B."/>
            <person name="Suresh K."/>
        </authorList>
    </citation>
    <scope>NUCLEOTIDE SEQUENCE [LARGE SCALE GENOMIC DNA]</scope>
    <source>
        <strain evidence="2 3">PI-S10-A1B</strain>
    </source>
</reference>
<feature type="domain" description="HMA" evidence="1">
    <location>
        <begin position="52"/>
        <end position="116"/>
    </location>
</feature>
<dbReference type="InterPro" id="IPR036163">
    <property type="entry name" value="HMA_dom_sf"/>
</dbReference>
<dbReference type="InterPro" id="IPR006121">
    <property type="entry name" value="HMA_dom"/>
</dbReference>
<evidence type="ECO:0000259" key="1">
    <source>
        <dbReference type="PROSITE" id="PS50846"/>
    </source>
</evidence>
<sequence length="119" mass="13158">MSTAVICTILIVICYFGLRSSIKRAKQGCCGSGSEEVKKIKAADTNESHYPFTSTIQVDGMTCANCRKKVENAFNSLNGIYAAADLEKKQVVIHMKEKLTESELRDIVKKAGYFPGRFI</sequence>
<dbReference type="PROSITE" id="PS50846">
    <property type="entry name" value="HMA_2"/>
    <property type="match status" value="1"/>
</dbReference>
<dbReference type="SUPFAM" id="SSF55008">
    <property type="entry name" value="HMA, heavy metal-associated domain"/>
    <property type="match status" value="1"/>
</dbReference>
<dbReference type="Gene3D" id="3.30.70.100">
    <property type="match status" value="1"/>
</dbReference>
<evidence type="ECO:0000313" key="2">
    <source>
        <dbReference type="EMBL" id="RFZ79025.1"/>
    </source>
</evidence>
<proteinExistence type="predicted"/>